<evidence type="ECO:0000313" key="2">
    <source>
        <dbReference type="EMBL" id="GAD26694.1"/>
    </source>
</evidence>
<name>A0ABQ0IWW2_GLUTH</name>
<evidence type="ECO:0000256" key="1">
    <source>
        <dbReference type="SAM" id="Coils"/>
    </source>
</evidence>
<reference evidence="2 3" key="1">
    <citation type="submission" date="2013-08" db="EMBL/GenBank/DDBJ databases">
        <title>Gluconobacter thailandicus NBRC 3257 whole genome sequence.</title>
        <authorList>
            <person name="Matsutani M."/>
            <person name="Yakushi T."/>
            <person name="Matsushita K."/>
        </authorList>
    </citation>
    <scope>NUCLEOTIDE SEQUENCE [LARGE SCALE GENOMIC DNA]</scope>
    <source>
        <strain evidence="2 3">NBRC 3257</strain>
    </source>
</reference>
<keyword evidence="3" id="KW-1185">Reference proteome</keyword>
<comment type="caution">
    <text evidence="2">The sequence shown here is derived from an EMBL/GenBank/DDBJ whole genome shotgun (WGS) entry which is preliminary data.</text>
</comment>
<proteinExistence type="predicted"/>
<gene>
    <name evidence="2" type="ORF">NBRC3257_1693</name>
</gene>
<protein>
    <submittedName>
        <fullName evidence="2">Uncharacterized protein</fullName>
    </submittedName>
</protein>
<organism evidence="2 3">
    <name type="scientific">Gluconobacter thailandicus NBRC 3257</name>
    <dbReference type="NCBI Taxonomy" id="1381097"/>
    <lineage>
        <taxon>Bacteria</taxon>
        <taxon>Pseudomonadati</taxon>
        <taxon>Pseudomonadota</taxon>
        <taxon>Alphaproteobacteria</taxon>
        <taxon>Acetobacterales</taxon>
        <taxon>Acetobacteraceae</taxon>
        <taxon>Gluconobacter</taxon>
    </lineage>
</organism>
<dbReference type="RefSeq" id="WP_007284555.1">
    <property type="nucleotide sequence ID" value="NZ_BASM01000021.1"/>
</dbReference>
<keyword evidence="1" id="KW-0175">Coiled coil</keyword>
<evidence type="ECO:0000313" key="3">
    <source>
        <dbReference type="Proteomes" id="UP000018209"/>
    </source>
</evidence>
<dbReference type="Proteomes" id="UP000018209">
    <property type="component" value="Unassembled WGS sequence"/>
</dbReference>
<accession>A0ABQ0IWW2</accession>
<feature type="coiled-coil region" evidence="1">
    <location>
        <begin position="62"/>
        <end position="89"/>
    </location>
</feature>
<dbReference type="EMBL" id="BASM01000021">
    <property type="protein sequence ID" value="GAD26694.1"/>
    <property type="molecule type" value="Genomic_DNA"/>
</dbReference>
<sequence>MNYKELFKKKEMTEEQQIEKSFFIMSSSLMRNLGEEINKPHPTIKAKDLDMDKIRHDIFNTTNDVSNELKRFKQQRKELESHIHQQQAKRQQEWQQMGKGGQYPVDPQIAEQMEKLSAHIAECARFIVGTILNKMGLADDPGPYRRSLTADEMYELEIQHSQNELMQIVTADGNVRDQMEKIIVQCNENRKNKIQEWENRPEAVRAQERLDKFQSIMSSDMSESFKKKVFGMHSGDVMKMLDKVEVSPDGKIISKKHTSLEM</sequence>